<proteinExistence type="predicted"/>
<keyword evidence="3" id="KW-1185">Reference proteome</keyword>
<dbReference type="AlphaFoldDB" id="A0A9X7W3Q8"/>
<name>A0A9X7W3Q8_9BACL</name>
<dbReference type="RefSeq" id="WP_206659392.1">
    <property type="nucleotide sequence ID" value="NZ_CP071182.1"/>
</dbReference>
<dbReference type="KEGG" id="afx:JZ786_14885"/>
<evidence type="ECO:0000313" key="2">
    <source>
        <dbReference type="EMBL" id="QSO50091.1"/>
    </source>
</evidence>
<evidence type="ECO:0000313" key="3">
    <source>
        <dbReference type="Proteomes" id="UP000663505"/>
    </source>
</evidence>
<reference evidence="2 3" key="1">
    <citation type="submission" date="2021-02" db="EMBL/GenBank/DDBJ databases">
        <title>Alicyclobacillus curvatus sp. nov. and Alicyclobacillus mengziensis sp. nov., two acidophilic bacteria isolated from acid mine drainage.</title>
        <authorList>
            <person name="Huang Y."/>
        </authorList>
    </citation>
    <scope>NUCLEOTIDE SEQUENCE [LARGE SCALE GENOMIC DNA]</scope>
    <source>
        <strain evidence="2 3">S30H14</strain>
    </source>
</reference>
<protein>
    <submittedName>
        <fullName evidence="2">Uncharacterized protein</fullName>
    </submittedName>
</protein>
<dbReference type="Proteomes" id="UP000663505">
    <property type="component" value="Chromosome"/>
</dbReference>
<dbReference type="EMBL" id="CP071182">
    <property type="protein sequence ID" value="QSO50091.1"/>
    <property type="molecule type" value="Genomic_DNA"/>
</dbReference>
<gene>
    <name evidence="2" type="ORF">JZ786_14885</name>
</gene>
<sequence>MVKISSTTDIGKKAFKSLSKLPSVKGELEDDRPSSQDADDTSLAPGLDGVAGMDDGATEREIEDGESTTVTKLVYDEYDPSEPS</sequence>
<organism evidence="2 3">
    <name type="scientific">Alicyclobacillus mengziensis</name>
    <dbReference type="NCBI Taxonomy" id="2931921"/>
    <lineage>
        <taxon>Bacteria</taxon>
        <taxon>Bacillati</taxon>
        <taxon>Bacillota</taxon>
        <taxon>Bacilli</taxon>
        <taxon>Bacillales</taxon>
        <taxon>Alicyclobacillaceae</taxon>
        <taxon>Alicyclobacillus</taxon>
    </lineage>
</organism>
<accession>A0A9X7W3Q8</accession>
<evidence type="ECO:0000256" key="1">
    <source>
        <dbReference type="SAM" id="MobiDB-lite"/>
    </source>
</evidence>
<feature type="region of interest" description="Disordered" evidence="1">
    <location>
        <begin position="21"/>
        <end position="84"/>
    </location>
</feature>